<dbReference type="PANTHER" id="PTHR12459">
    <property type="entry name" value="TRANSMEMBRANE PROTEIN 135-RELATED"/>
    <property type="match status" value="1"/>
</dbReference>
<feature type="region of interest" description="Disordered" evidence="6">
    <location>
        <begin position="1"/>
        <end position="25"/>
    </location>
</feature>
<feature type="transmembrane region" description="Helical" evidence="7">
    <location>
        <begin position="56"/>
        <end position="81"/>
    </location>
</feature>
<evidence type="ECO:0000256" key="1">
    <source>
        <dbReference type="ARBA" id="ARBA00004127"/>
    </source>
</evidence>
<feature type="region of interest" description="Disordered" evidence="6">
    <location>
        <begin position="1117"/>
        <end position="1136"/>
    </location>
</feature>
<evidence type="ECO:0000313" key="10">
    <source>
        <dbReference type="EMBL" id="GIM08161.1"/>
    </source>
</evidence>
<evidence type="ECO:0000256" key="5">
    <source>
        <dbReference type="ARBA" id="ARBA00023136"/>
    </source>
</evidence>
<accession>A0A8J4CJ07</accession>
<gene>
    <name evidence="9" type="ORF">Vretifemale_8867</name>
    <name evidence="10" type="ORF">Vretimale_12229</name>
</gene>
<evidence type="ECO:0000256" key="3">
    <source>
        <dbReference type="ARBA" id="ARBA00022692"/>
    </source>
</evidence>
<dbReference type="Proteomes" id="UP000722791">
    <property type="component" value="Unassembled WGS sequence"/>
</dbReference>
<dbReference type="OrthoDB" id="541943at2759"/>
<evidence type="ECO:0000256" key="4">
    <source>
        <dbReference type="ARBA" id="ARBA00022989"/>
    </source>
</evidence>
<organism evidence="9 11">
    <name type="scientific">Volvox reticuliferus</name>
    <dbReference type="NCBI Taxonomy" id="1737510"/>
    <lineage>
        <taxon>Eukaryota</taxon>
        <taxon>Viridiplantae</taxon>
        <taxon>Chlorophyta</taxon>
        <taxon>core chlorophytes</taxon>
        <taxon>Chlorophyceae</taxon>
        <taxon>CS clade</taxon>
        <taxon>Chlamydomonadales</taxon>
        <taxon>Volvocaceae</taxon>
        <taxon>Volvox</taxon>
    </lineage>
</organism>
<dbReference type="InterPro" id="IPR026749">
    <property type="entry name" value="Tmem135"/>
</dbReference>
<evidence type="ECO:0000259" key="8">
    <source>
        <dbReference type="Pfam" id="PF15982"/>
    </source>
</evidence>
<sequence length="1217" mass="126055">MSGDSENSGHHYRPRHRQVPGDDMDTSFSERGMFEELELLARTPELRRAWDRVRTAAIRGAAAGILIKGGLHTLTFVMYLLSRVRGKGRQRITTVVDVLRDTVLHTCFLAAIGSSYTAVDEGIALIFGKASTQRWRALVAGFIAGQSLRITGSNRRHYSLATYILLRGLTLLVRTGNKLSAPPALRALLRPTRLQHGDTLLMCMAASQILYSFIMAPSTLPPTYVRFITRMGGKEPAVWAAIREHAMRNSLGLAPGPLRALQGTPLAHLNARPGRLRRTPCEFFHPGQSCATHAMSTLPQAYGTSLAVYVPFYLVSSVLVHRTALLARPRELLPKLALAVLRSSAFLSAYIAAAFGGACAGFCVSGTNTGAVIAGSVWAGGLATVLEKKSRRMELAMYCAARALEAFIRCCWLWGSEVSSGPHGRRPVGLAPPGSSALALRRPLPQPGAFYVRPAPQPPIAAAGAGGGGLRLDVLMFSLGCGAIMHCYSDSWGQHRDVFRSKYLNVLDFIFGNQGVQEGSISHVPTNLELVSTVGRRLRTMSRVLSSGDNSASAATFSPLPRSAAHSQADGLNSPAAGVGTSAESSFATVGHNHHGGHGYSRYLQLQQQRHQQHQQLLQQVGAGRGSSGSGLAERGAGGGGDSTSQGRLHGSLSLGATSGTGKPPVAPSAPQASYSRGGSNPVLSMSATSAGSGQSLLPLVELSAVVLGGEEEVETAELAGEATLHPEIERTRADVSMASATAANPATAATEGRSAGGSSSHSSSEWEDVWASALGSSPDAAAAPNRVPAAATATVPPPLPAASLQAQAHVVATAAVTMPGISSAPFVSGNSAVRQSPFVVPPSQDASPVAATAAAVEVPAPSTLSWAARLMGGTFRRSANGALSVGDGAANGSAATTITAAGFDAVAKHSGDGGGSLWGFSRRSSMRRISTAPHGMQGSVQALLLLSDPSAEHRGRGRSSYRELQRLSGGGESVAVAAAVGGGTVAGPIPELDIASPASTSSTSPEAAEAAMALFPASPTSPPLTAGQHYGSLPSSPSGRRVVPPSRARPVPVPNASSRTPAFRPRKPITAASTTTTLHTSSLPGGGNSLGSSLHRLSEIDDFSIRSVRLGSAPNNFTTENASHKKSSSNHGTGSALTFELHGALSHPSPVPIAPVWPRMSMDTQGSGTVSRSAPEAREGVLAVALTEEGGSTSALAALDLELEVEMEAEAERESQ</sequence>
<evidence type="ECO:0000313" key="11">
    <source>
        <dbReference type="Proteomes" id="UP000747110"/>
    </source>
</evidence>
<feature type="compositionally biased region" description="Low complexity" evidence="6">
    <location>
        <begin position="1035"/>
        <end position="1051"/>
    </location>
</feature>
<feature type="compositionally biased region" description="Low complexity" evidence="6">
    <location>
        <begin position="604"/>
        <end position="622"/>
    </location>
</feature>
<feature type="compositionally biased region" description="Low complexity" evidence="6">
    <location>
        <begin position="643"/>
        <end position="662"/>
    </location>
</feature>
<feature type="region of interest" description="Disordered" evidence="6">
    <location>
        <begin position="739"/>
        <end position="768"/>
    </location>
</feature>
<dbReference type="Proteomes" id="UP000747110">
    <property type="component" value="Unassembled WGS sequence"/>
</dbReference>
<feature type="compositionally biased region" description="Polar residues" evidence="6">
    <location>
        <begin position="671"/>
        <end position="681"/>
    </location>
</feature>
<comment type="caution">
    <text evidence="9">The sequence shown here is derived from an EMBL/GenBank/DDBJ whole genome shotgun (WGS) entry which is preliminary data.</text>
</comment>
<dbReference type="EMBL" id="BNCP01000016">
    <property type="protein sequence ID" value="GIL79546.1"/>
    <property type="molecule type" value="Genomic_DNA"/>
</dbReference>
<protein>
    <recommendedName>
        <fullName evidence="8">Transmembrane protein 135 N-terminal domain-containing protein</fullName>
    </recommendedName>
</protein>
<feature type="domain" description="Transmembrane protein 135 N-terminal" evidence="8">
    <location>
        <begin position="289"/>
        <end position="409"/>
    </location>
</feature>
<evidence type="ECO:0000313" key="9">
    <source>
        <dbReference type="EMBL" id="GIL79546.1"/>
    </source>
</evidence>
<keyword evidence="3 7" id="KW-0812">Transmembrane</keyword>
<dbReference type="GO" id="GO:0012505">
    <property type="term" value="C:endomembrane system"/>
    <property type="evidence" value="ECO:0007669"/>
    <property type="project" value="UniProtKB-SubCell"/>
</dbReference>
<reference evidence="9" key="1">
    <citation type="journal article" date="2021" name="Proc. Natl. Acad. Sci. U.S.A.">
        <title>Three genomes in the algal genus Volvox reveal the fate of a haploid sex-determining region after a transition to homothallism.</title>
        <authorList>
            <person name="Yamamoto K."/>
            <person name="Hamaji T."/>
            <person name="Kawai-Toyooka H."/>
            <person name="Matsuzaki R."/>
            <person name="Takahashi F."/>
            <person name="Nishimura Y."/>
            <person name="Kawachi M."/>
            <person name="Noguchi H."/>
            <person name="Minakuchi Y."/>
            <person name="Umen J.G."/>
            <person name="Toyoda A."/>
            <person name="Nozaki H."/>
        </authorList>
    </citation>
    <scope>NUCLEOTIDE SEQUENCE</scope>
    <source>
        <strain evidence="10">NIES-3785</strain>
        <strain evidence="9">NIES-3786</strain>
    </source>
</reference>
<comment type="subcellular location">
    <subcellularLocation>
        <location evidence="1">Endomembrane system</location>
        <topology evidence="1">Multi-pass membrane protein</topology>
    </subcellularLocation>
</comment>
<dbReference type="InterPro" id="IPR031926">
    <property type="entry name" value="TMEM135_N"/>
</dbReference>
<name>A0A8J4CJ07_9CHLO</name>
<dbReference type="AlphaFoldDB" id="A0A8J4CJ07"/>
<dbReference type="Pfam" id="PF15982">
    <property type="entry name" value="TMEM135_C_rich"/>
    <property type="match status" value="1"/>
</dbReference>
<evidence type="ECO:0000256" key="6">
    <source>
        <dbReference type="SAM" id="MobiDB-lite"/>
    </source>
</evidence>
<comment type="similarity">
    <text evidence="2">Belongs to the TMEM135 family.</text>
</comment>
<dbReference type="EMBL" id="BNCQ01000027">
    <property type="protein sequence ID" value="GIM08161.1"/>
    <property type="molecule type" value="Genomic_DNA"/>
</dbReference>
<feature type="region of interest" description="Disordered" evidence="6">
    <location>
        <begin position="1017"/>
        <end position="1088"/>
    </location>
</feature>
<evidence type="ECO:0000256" key="7">
    <source>
        <dbReference type="SAM" id="Phobius"/>
    </source>
</evidence>
<feature type="compositionally biased region" description="Low complexity" evidence="6">
    <location>
        <begin position="1071"/>
        <end position="1084"/>
    </location>
</feature>
<feature type="region of interest" description="Disordered" evidence="6">
    <location>
        <begin position="549"/>
        <end position="681"/>
    </location>
</feature>
<keyword evidence="11" id="KW-1185">Reference proteome</keyword>
<feature type="compositionally biased region" description="Low complexity" evidence="6">
    <location>
        <begin position="739"/>
        <end position="764"/>
    </location>
</feature>
<keyword evidence="5 7" id="KW-0472">Membrane</keyword>
<keyword evidence="4 7" id="KW-1133">Transmembrane helix</keyword>
<dbReference type="PANTHER" id="PTHR12459:SF15">
    <property type="entry name" value="TRANSMEMBRANE PROTEIN 135"/>
    <property type="match status" value="1"/>
</dbReference>
<evidence type="ECO:0000256" key="2">
    <source>
        <dbReference type="ARBA" id="ARBA00008924"/>
    </source>
</evidence>
<proteinExistence type="inferred from homology"/>